<evidence type="ECO:0000313" key="2">
    <source>
        <dbReference type="EMBL" id="BCS89975.1"/>
    </source>
</evidence>
<proteinExistence type="predicted"/>
<dbReference type="RefSeq" id="WP_229591923.1">
    <property type="nucleotide sequence ID" value="NZ_AP024485.1"/>
</dbReference>
<feature type="region of interest" description="Disordered" evidence="1">
    <location>
        <begin position="224"/>
        <end position="252"/>
    </location>
</feature>
<accession>A0ABM7PA40</accession>
<reference evidence="2" key="1">
    <citation type="journal article" date="2022" name="Arch. Microbiol.">
        <title>Pseudodesulfovibrio sediminis sp. nov., a mesophilic and neutrophilic sulfate-reducing bacterium isolated from sediment of a brackish lake.</title>
        <authorList>
            <person name="Takahashi A."/>
            <person name="Kojima H."/>
            <person name="Watanabe M."/>
            <person name="Fukui M."/>
        </authorList>
    </citation>
    <scope>NUCLEOTIDE SEQUENCE</scope>
    <source>
        <strain evidence="2">SF6</strain>
    </source>
</reference>
<gene>
    <name evidence="2" type="ORF">PSDVSF_32170</name>
</gene>
<dbReference type="Proteomes" id="UP001053296">
    <property type="component" value="Chromosome"/>
</dbReference>
<dbReference type="EMBL" id="AP024485">
    <property type="protein sequence ID" value="BCS89975.1"/>
    <property type="molecule type" value="Genomic_DNA"/>
</dbReference>
<sequence length="252" mass="28241">MSLMKKNQKKFQDGQTPPSASVVGTPGGAKTSMGKDQLSKLLDASLGEDLKTLSGFNSREAKTQHKLNALIPRYIDYVHRLMDQGWKHDLLPYYMVWSFDVASVELALKIGFYCIENNIDMPTDMYKSDVQTVMTRCMETWTKNQLDSDHSVEPYFSTLFDAMTGADGSDAWDITDKLSRRIYKLRGLLEDEAGNLEAAQKYLQKAYDLGESVKTKLAEVTKRLDDSKAAEAEKVTAAEAKPDGEDPKDSDK</sequence>
<feature type="region of interest" description="Disordered" evidence="1">
    <location>
        <begin position="1"/>
        <end position="33"/>
    </location>
</feature>
<organism evidence="2 3">
    <name type="scientific">Pseudodesulfovibrio sediminis</name>
    <dbReference type="NCBI Taxonomy" id="2810563"/>
    <lineage>
        <taxon>Bacteria</taxon>
        <taxon>Pseudomonadati</taxon>
        <taxon>Thermodesulfobacteriota</taxon>
        <taxon>Desulfovibrionia</taxon>
        <taxon>Desulfovibrionales</taxon>
        <taxon>Desulfovibrionaceae</taxon>
    </lineage>
</organism>
<name>A0ABM7PA40_9BACT</name>
<evidence type="ECO:0000313" key="3">
    <source>
        <dbReference type="Proteomes" id="UP001053296"/>
    </source>
</evidence>
<dbReference type="InterPro" id="IPR010270">
    <property type="entry name" value="Phage_P2_GpM"/>
</dbReference>
<protein>
    <submittedName>
        <fullName evidence="2">Terminase</fullName>
    </submittedName>
</protein>
<evidence type="ECO:0000256" key="1">
    <source>
        <dbReference type="SAM" id="MobiDB-lite"/>
    </source>
</evidence>
<dbReference type="Pfam" id="PF05944">
    <property type="entry name" value="Phage_term_smal"/>
    <property type="match status" value="1"/>
</dbReference>
<keyword evidence="3" id="KW-1185">Reference proteome</keyword>